<sequence length="134" mass="14161">MSPSLPPSGSRASTYAAKSYVAEERTGGAEQRSTRRNAGRKNATSKVALHSLDIGDQCRFLAGAGALGGVINEPIGTTSCFGFFGFLASLLPRNWPFAMGFSLQCLRKYSAGSVNATQPRPIIGRYAEIGGFIP</sequence>
<feature type="region of interest" description="Disordered" evidence="1">
    <location>
        <begin position="1"/>
        <end position="42"/>
    </location>
</feature>
<dbReference type="HOGENOM" id="CLU_1895235_0_0_4"/>
<evidence type="ECO:0000313" key="3">
    <source>
        <dbReference type="Proteomes" id="UP000008291"/>
    </source>
</evidence>
<name>Q3SGY0_THIDA</name>
<evidence type="ECO:0000256" key="1">
    <source>
        <dbReference type="SAM" id="MobiDB-lite"/>
    </source>
</evidence>
<dbReference type="AlphaFoldDB" id="Q3SGY0"/>
<protein>
    <submittedName>
        <fullName evidence="2">Uncharacterized protein</fullName>
    </submittedName>
</protein>
<dbReference type="Proteomes" id="UP000008291">
    <property type="component" value="Chromosome"/>
</dbReference>
<organism evidence="2 3">
    <name type="scientific">Thiobacillus denitrificans (strain ATCC 25259 / T1)</name>
    <dbReference type="NCBI Taxonomy" id="292415"/>
    <lineage>
        <taxon>Bacteria</taxon>
        <taxon>Pseudomonadati</taxon>
        <taxon>Pseudomonadota</taxon>
        <taxon>Betaproteobacteria</taxon>
        <taxon>Nitrosomonadales</taxon>
        <taxon>Thiobacillaceae</taxon>
        <taxon>Thiobacillus</taxon>
    </lineage>
</organism>
<dbReference type="KEGG" id="tbd:Tbd_2160"/>
<reference evidence="2 3" key="1">
    <citation type="journal article" date="2006" name="J. Bacteriol.">
        <title>The genome sequence of the obligately chemolithoautotrophic, facultatively anaerobic bacterium Thiobacillus denitrificans.</title>
        <authorList>
            <person name="Beller H.R."/>
            <person name="Chain P.S."/>
            <person name="Letain T.E."/>
            <person name="Chakicherla A."/>
            <person name="Larimer F.W."/>
            <person name="Richardson P.M."/>
            <person name="Coleman M.A."/>
            <person name="Wood A.P."/>
            <person name="Kelly D.P."/>
        </authorList>
    </citation>
    <scope>NUCLEOTIDE SEQUENCE [LARGE SCALE GENOMIC DNA]</scope>
    <source>
        <strain evidence="2 3">ATCC 25259</strain>
    </source>
</reference>
<accession>Q3SGY0</accession>
<keyword evidence="3" id="KW-1185">Reference proteome</keyword>
<gene>
    <name evidence="2" type="ordered locus">Tbd_2160</name>
</gene>
<dbReference type="STRING" id="292415.Tbd_2160"/>
<evidence type="ECO:0000313" key="2">
    <source>
        <dbReference type="EMBL" id="AAZ98113.1"/>
    </source>
</evidence>
<proteinExistence type="predicted"/>
<dbReference type="EMBL" id="CP000116">
    <property type="protein sequence ID" value="AAZ98113.1"/>
    <property type="molecule type" value="Genomic_DNA"/>
</dbReference>